<proteinExistence type="predicted"/>
<dbReference type="Proteomes" id="UP000696294">
    <property type="component" value="Unassembled WGS sequence"/>
</dbReference>
<gene>
    <name evidence="2" type="ORF">HCN51_43675</name>
</gene>
<dbReference type="RefSeq" id="WP_168017865.1">
    <property type="nucleotide sequence ID" value="NZ_JAATEP010000047.1"/>
</dbReference>
<protein>
    <submittedName>
        <fullName evidence="2">Uncharacterized protein</fullName>
    </submittedName>
</protein>
<evidence type="ECO:0000256" key="1">
    <source>
        <dbReference type="SAM" id="MobiDB-lite"/>
    </source>
</evidence>
<reference evidence="2 3" key="1">
    <citation type="submission" date="2020-03" db="EMBL/GenBank/DDBJ databases">
        <title>WGS of actinomycetes isolated from Thailand.</title>
        <authorList>
            <person name="Thawai C."/>
        </authorList>
    </citation>
    <scope>NUCLEOTIDE SEQUENCE [LARGE SCALE GENOMIC DNA]</scope>
    <source>
        <strain evidence="2 3">FMUSA5-5</strain>
    </source>
</reference>
<evidence type="ECO:0000313" key="3">
    <source>
        <dbReference type="Proteomes" id="UP000696294"/>
    </source>
</evidence>
<name>A0ABX1BIF5_9ACTN</name>
<feature type="region of interest" description="Disordered" evidence="1">
    <location>
        <begin position="88"/>
        <end position="119"/>
    </location>
</feature>
<comment type="caution">
    <text evidence="2">The sequence shown here is derived from an EMBL/GenBank/DDBJ whole genome shotgun (WGS) entry which is preliminary data.</text>
</comment>
<keyword evidence="3" id="KW-1185">Reference proteome</keyword>
<sequence>MNAITHEVLDLLQTARDRVADLDDCDELLVRATQELIACAAEAVAAFPRGSVDGAREALSCARGAAATAAFAVRHLHDNAVRHLHETAVRHPHDPARTGQHASGFRRAASARHGVAHSG</sequence>
<evidence type="ECO:0000313" key="2">
    <source>
        <dbReference type="EMBL" id="NJP96262.1"/>
    </source>
</evidence>
<dbReference type="EMBL" id="JAATEP010000047">
    <property type="protein sequence ID" value="NJP96262.1"/>
    <property type="molecule type" value="Genomic_DNA"/>
</dbReference>
<accession>A0ABX1BIF5</accession>
<organism evidence="2 3">
    <name type="scientific">Nonomuraea composti</name>
    <dbReference type="NCBI Taxonomy" id="2720023"/>
    <lineage>
        <taxon>Bacteria</taxon>
        <taxon>Bacillati</taxon>
        <taxon>Actinomycetota</taxon>
        <taxon>Actinomycetes</taxon>
        <taxon>Streptosporangiales</taxon>
        <taxon>Streptosporangiaceae</taxon>
        <taxon>Nonomuraea</taxon>
    </lineage>
</organism>